<dbReference type="Gene3D" id="3.30.160.60">
    <property type="entry name" value="Classic Zinc Finger"/>
    <property type="match status" value="5"/>
</dbReference>
<feature type="transmembrane region" description="Helical" evidence="22">
    <location>
        <begin position="2942"/>
        <end position="2963"/>
    </location>
</feature>
<sequence>MLTYKKKILPLTDSGQDEEEEDVDEKMGIKCPICFTTINDSLLLEQHLALSHAKDVTYKCGICSFVCQYHGDYLNHMKSHFSGPPYKCDYCDTTTDQISKLISHRAQHLEESVYQCTFCSFKCRLKQNFVSHLKIHTPDKNFKCEHCTKSFRFKQNLETHMLTHTNDKNLTCESCGFHTKFLSHMIAHKRIHAGDIYRCSYPHCKYSTAKKNQLASHAKSHNGVRPHSCGICGRGFMEKSHLVRHERIHLEEKPFKCSNCDYASSRRDKLKEHFTRHHGENASAKVPYKARPMRNNSTRPKSQSSQETVTTTTNNNNNVNFTQTNSTSSTGAGVTQPIGNEIQDLIMHHQNHSASSSATNLSTINSNYHHFGDPTDFHHHNHAHNIHNQILASGHNQRSATQHHNNNIVNHHMLARTNHSTATSTAAAVAAAMMLDPRFHHNTSRFHPFISFVFEVFENREKMVLVMEYAAGGELYDYLSERKILSEEEARRIFRQIATACYYCHKHKICHRDLKLENILLDENNNAKIADFGLSNVFDDQRLLSTFCGSPLYASPEIVKGTPYQGPEVDCWSLGVLLYTLVYGAMPFDGSNFKRLVKQISQGDYFEPAKPSPASPLIRDMLTVNPKNRANIEKICNHWWVNENYTVNCLEISEELAHQTPVRLDLLLSLAPPPPQLESDKLLVTGDVAEEIKTEVAPPARSQSVGSLMELSHPAERRIKDLLTEEKASPKRKLENTVSTDRIKDGLKRKDKIIKENTVADITVHGAIQENVSLEDASMSEAIPLDKSLTQTISREMDVEQTEEAVDPSLQGAACTEIIEEAKKTETKKPNKVKKTLSTSVSNKVLEGINEIPSQENVTNNVDKENIQEVAQDVKPQEKQPDKPESKIATKKKTVKKKVLTDKNETVKPKAASPPPPPPSTEEPKQKEEKIEEKPKVEKSEEAPTKPIERRKSRIFEAAEKFQNMITPTESKPINIEKPKKIVIPGVSVDGFKKEFERKASLTSTSPPKLKGTVSKKILIDQQKPSEPESGKEPEPSEKPDETKKDEKEEIKPEVTETPKSVIEDERKERVRNAVSIISSALDKEGARKSKSRPCCVRKPPVPFGVSGRSASGNIGLLSSPLSPPLGPKPFVRPQFDTKPEVRKVEEKPEPVEENKTSSAEITLKSATLPRRKTTKAEIQLNYPIPKPATMEFKTEMAHNITAPPKVTTQRSEVVVPVAGQPKVNFRASSLEPEQLAKSSPKERIIPISFEQQEVGRENVQSPPAKPPMPRPFQTQKSTQSQRSGSLSRQSTQDSDTETTSGEPIKKSPREYIIPIAVEGGGYVTPRAGSVEPSETASTTSTMTNKSRNKFGKARRMNSLLSDRDSEDETSYPSLYRHSSFGKDSDTEDSRKDAFHLHRLRSTRPKRTLLEHTDSLSSGEEDDDDGFEILTAEHLFSNLLSRVRDLTQKLNVEDGGRPGFPASRLLSHFDHGTNFWNFHNRLEPLSRHSSLGRSLSRERSNNDTTSSTPWRRSVSRDLASDIESVFKDTNSSASRPRDKKSKKENLNLADLDLKKFKLSDEDALALSYLTPGLSRRIQKHLLSQLAPSEVQKLHRTLSSGENNPYEKDNQKFARRSLDRLSSTLPRRYSVENNLNQHEKDSDSNVTTEAGFRSSRSGLPVKLHDDHRSVSVGYDSDYGYKRPKTARSVSLREPKNYLSNKDRSPDSSLSESVSRNDDRREDSFSTDSYSSLSRPSSFSKYSDSSALNKYLTPIKTYDPSSKTEIKKPSSSPRRISRFLRPDFFDAPKEENALVKEKKEREMETQKVLKEIRDKRKCRLNARRERSVSREKSIEKLEEERKESNKLSIPKNEVIKETDRLLNNVSNNIKNLENNVKTLHEYVNVSAQNPVVDNKEIEEKKKELHDYVNLKVQKPEDAPVVKKTRISKLVRPKSYPTENAEKEKVIKVSPEKESKISRLRKGFTRQGSKERDKTKEDKNETNKNINEEEKGHKNKLLQSIEKKLEKFRSSSSSGKDSDEMKMLKEKKSGVESTIKRLREQSLPRNLEHCTESGLIKRAVSVEDVSNLSSSNKPLQTSRKSVTKILGLFKKYEEQETKKNDKVVKKKKSKDSNKNPEGKSNHDEAVIQNNKSTESNVNCNDSSQSDEVKKKPERPRSLLFDKMKHFQSGAKSDSVVNEKETKANKASKLPVNSFRRSLNLENVTIDVPKSYKNPEQNNLKSDLSKNPQRNSGDPTPGVSATNHDENRNSAATDDSSAFLSPDDNASGDSWSVCSDYQTQDLHSPVSPNGHLCSGDENESVIDRIRRKSFYTRFNEKKRPRKPSLTRNYKDLDLYKDVPYKNSAEYGSLDRRSSYDYKTPLTRRSTFTSTLQDPAKRDYKNYTRSSSLLNDYVNVPNRYQTYNAKISRPTTSIYSDSEDTTMDELLSAAKSRNQASGQDQCLLYKLANYKKGGELIDAYNQGGQAEVEKLMREQFGQLMYQEGKGQIINRSEYLRWKFRDHEQVILPIEASLSRYDPLAKWTDHEACWQMQFRGSLGESLLHVLIICDTKIHTRLARTLIKCFPKLAMDVVEGEEYLGASSLHLAIAYNNNELVQDLVEAGANVNQRAIGSFFLPRDQQRQKPAKHTDYEGLAYLGEYPLAWAACCANESVYNLLLDSGAHPDYQDNFGNMILHMVVVCDKLDMFGYALRHPKLPASNGIVNKAGLTPLTLACKLGRAEVFREMLELSAKEFWRYSNITCSAYFLNALDTLLPDGRTNWNSALFIILNGTKEEHLDMLDGGIIQRLLEEKWKTFARNQFLKRLLILVVHLLFLSLAVYLRPDDPDESLLAWSDDVKVIARYVCEVATILGVLSYVILQQGDEIRNQGVMAFLKQQSNSPPKLIFLISNFLILACIPYRLYGDRETEEAILCFAVPGSWFLLMFFAGAVRLTGPFVTMIYSMITGDMLTFGMIYTVVLFGFSQSFYFLYKGFPGVKTSLYNTYATTWMALFQITLGNYDYQELALTTYPAVSKTVFAIFMVFVPILLLNMLIAMMGNTYAHVIEQSEKEWVKQWAKIVIALERAIPQADAQHYLQEYSISLGPSEQDPSTEKRGVLIIKSKSKTRAKQRKGAVANWKRVGKVTINALKKRGLTGEEMRCLMWGRESINTPIKVKRSVKDPLHDPQGPNLTGGFGDALTTALDVMAFTHDLDIVGASQGLNLATNTKTTTTVTTTATTTTTTNVVTVNNQMNSALSVQQKAIAGAGVGALAMIGTVSQLTESQGYIQNLVSKKDDIKVTTLEDPFRELVINSNNSNFDPEQLKVLALSAANLENIEETTIAKQQTKSVKSLAGIFAGTETFVRKVEETIKKKYAALDPSDSEGFGEPPLLGKISRTRRAKSANLRNSSAKSKASDKKKLVTGSQSSSTDTVNNEVNDKNSENSDLDYAEERIKLVKESLKQAVDVAQIRPINIDVALGEENVSVTISETIRVQGSGQGAEVQSSNVKPKRKKRSKTAKNNKVAPIVEPRACRSANDHFESDDEDSPDPLEPWSTKKIANMNKILAWENDQDSIWEKSNRVSLLNSQIITKAILTNLASVTSLFEDEMPYVHIISEILSYLDVPTNSNMENLPIEVILNLTQSTVNYFFICCTHEGTCSKTKGFERINRLLRRLCTHSKVARVLALRELLERALFRNDNILFGAKNNATFDETSEKLLLKQNKKINKTIPLTKHSSVFNGGIIGTGKRKLLTTNDLPADVVAANTSELINAIKSCCSLSQETEVKFSDVSQESVTLVSLLLVQFVSPDVMYNGLPWPDEEFSKVTIERDLFIRRLFTNAPVLWDLLSFVAVYRPALCYCSVLIRALTATLIHQWKSTGEQSKSNFTENYKALMNTTIKVIDVMALGQLLPPPLCSIRDVLPNLKCFEIVAILKDCVWCYMRDHIPSPPLFVCDSNGIHWRDPTLSRPTEMYTNTLRIIMQRNIDSLGHMYAQMFINIPKHE</sequence>
<feature type="compositionally biased region" description="Low complexity" evidence="21">
    <location>
        <begin position="1724"/>
        <end position="1741"/>
    </location>
</feature>
<dbReference type="GO" id="GO:0034703">
    <property type="term" value="C:cation channel complex"/>
    <property type="evidence" value="ECO:0007669"/>
    <property type="project" value="UniProtKB-ARBA"/>
</dbReference>
<dbReference type="Pfam" id="PF00069">
    <property type="entry name" value="Pkinase"/>
    <property type="match status" value="1"/>
</dbReference>
<feature type="region of interest" description="Disordered" evidence="21">
    <location>
        <begin position="1223"/>
        <end position="1391"/>
    </location>
</feature>
<feature type="region of interest" description="Disordered" evidence="21">
    <location>
        <begin position="2093"/>
        <end position="2260"/>
    </location>
</feature>
<dbReference type="Pfam" id="PF00520">
    <property type="entry name" value="Ion_trans"/>
    <property type="match status" value="1"/>
</dbReference>
<dbReference type="FunFam" id="3.30.160.60:FF:000100">
    <property type="entry name" value="Zinc finger 45-like"/>
    <property type="match status" value="1"/>
</dbReference>
<feature type="compositionally biased region" description="Polar residues" evidence="21">
    <location>
        <begin position="2061"/>
        <end position="2077"/>
    </location>
</feature>
<dbReference type="PROSITE" id="PS00028">
    <property type="entry name" value="ZINC_FINGER_C2H2_1"/>
    <property type="match status" value="4"/>
</dbReference>
<feature type="compositionally biased region" description="Basic and acidic residues" evidence="21">
    <location>
        <begin position="1024"/>
        <end position="1072"/>
    </location>
</feature>
<dbReference type="SUPFAM" id="SSF56112">
    <property type="entry name" value="Protein kinase-like (PK-like)"/>
    <property type="match status" value="1"/>
</dbReference>
<dbReference type="InterPro" id="IPR002110">
    <property type="entry name" value="Ankyrin_rpt"/>
</dbReference>
<dbReference type="Gene3D" id="1.25.40.20">
    <property type="entry name" value="Ankyrin repeat-containing domain"/>
    <property type="match status" value="1"/>
</dbReference>
<dbReference type="GO" id="GO:0005262">
    <property type="term" value="F:calcium channel activity"/>
    <property type="evidence" value="ECO:0007669"/>
    <property type="project" value="UniProtKB-KW"/>
</dbReference>
<gene>
    <name evidence="25" type="ORF">GEV33_009029</name>
</gene>
<comment type="subcellular location">
    <subcellularLocation>
        <location evidence="1">Cell membrane</location>
        <topology evidence="1">Multi-pass membrane protein</topology>
    </subcellularLocation>
</comment>
<dbReference type="InterPro" id="IPR024862">
    <property type="entry name" value="TRPV"/>
</dbReference>
<feature type="repeat" description="ANK" evidence="18">
    <location>
        <begin position="2631"/>
        <end position="2663"/>
    </location>
</feature>
<feature type="compositionally biased region" description="Polar residues" evidence="21">
    <location>
        <begin position="2210"/>
        <end position="2238"/>
    </location>
</feature>
<dbReference type="Gene3D" id="1.10.510.10">
    <property type="entry name" value="Transferase(Phosphotransferase) domain 1"/>
    <property type="match status" value="1"/>
</dbReference>
<feature type="compositionally biased region" description="Polar residues" evidence="21">
    <location>
        <begin position="1623"/>
        <end position="1635"/>
    </location>
</feature>
<evidence type="ECO:0000256" key="5">
    <source>
        <dbReference type="ARBA" id="ARBA00022673"/>
    </source>
</evidence>
<protein>
    <recommendedName>
        <fullName evidence="27">Protein kinase domain-containing protein</fullName>
    </recommendedName>
</protein>
<evidence type="ECO:0000259" key="24">
    <source>
        <dbReference type="PROSITE" id="PS50157"/>
    </source>
</evidence>
<dbReference type="InterPro" id="IPR029444">
    <property type="entry name" value="INTS5_C"/>
</dbReference>
<evidence type="ECO:0000256" key="14">
    <source>
        <dbReference type="ARBA" id="ARBA00022989"/>
    </source>
</evidence>
<evidence type="ECO:0000256" key="11">
    <source>
        <dbReference type="ARBA" id="ARBA00022833"/>
    </source>
</evidence>
<feature type="compositionally biased region" description="Basic and acidic residues" evidence="21">
    <location>
        <begin position="1689"/>
        <end position="1704"/>
    </location>
</feature>
<feature type="region of interest" description="Disordered" evidence="21">
    <location>
        <begin position="289"/>
        <end position="336"/>
    </location>
</feature>
<evidence type="ECO:0000256" key="13">
    <source>
        <dbReference type="ARBA" id="ARBA00022840"/>
    </source>
</evidence>
<keyword evidence="20" id="KW-0175">Coiled coil</keyword>
<feature type="compositionally biased region" description="Polar residues" evidence="21">
    <location>
        <begin position="1333"/>
        <end position="1346"/>
    </location>
</feature>
<feature type="compositionally biased region" description="Basic and acidic residues" evidence="21">
    <location>
        <begin position="1713"/>
        <end position="1722"/>
    </location>
</feature>
<proteinExistence type="predicted"/>
<feature type="region of interest" description="Disordered" evidence="21">
    <location>
        <begin position="3469"/>
        <end position="3494"/>
    </location>
</feature>
<feature type="compositionally biased region" description="Low complexity" evidence="21">
    <location>
        <begin position="302"/>
        <end position="330"/>
    </location>
</feature>
<feature type="compositionally biased region" description="Basic and acidic residues" evidence="21">
    <location>
        <begin position="899"/>
        <end position="908"/>
    </location>
</feature>
<dbReference type="PANTHER" id="PTHR10582">
    <property type="entry name" value="TRANSIENT RECEPTOR POTENTIAL ION CHANNEL PROTEIN"/>
    <property type="match status" value="1"/>
</dbReference>
<feature type="region of interest" description="Disordered" evidence="21">
    <location>
        <begin position="1623"/>
        <end position="1742"/>
    </location>
</feature>
<dbReference type="SMART" id="SM00220">
    <property type="entry name" value="S_TKc"/>
    <property type="match status" value="1"/>
</dbReference>
<keyword evidence="16 22" id="KW-0472">Membrane</keyword>
<evidence type="ECO:0000256" key="2">
    <source>
        <dbReference type="ARBA" id="ARBA00022448"/>
    </source>
</evidence>
<evidence type="ECO:0000256" key="7">
    <source>
        <dbReference type="ARBA" id="ARBA00022723"/>
    </source>
</evidence>
<evidence type="ECO:0000256" key="1">
    <source>
        <dbReference type="ARBA" id="ARBA00004651"/>
    </source>
</evidence>
<feature type="region of interest" description="Disordered" evidence="21">
    <location>
        <begin position="1931"/>
        <end position="2078"/>
    </location>
</feature>
<feature type="compositionally biased region" description="Basic and acidic residues" evidence="21">
    <location>
        <begin position="1136"/>
        <end position="1156"/>
    </location>
</feature>
<feature type="compositionally biased region" description="Polar residues" evidence="21">
    <location>
        <begin position="2245"/>
        <end position="2255"/>
    </location>
</feature>
<evidence type="ECO:0000256" key="8">
    <source>
        <dbReference type="ARBA" id="ARBA00022737"/>
    </source>
</evidence>
<dbReference type="SUPFAM" id="SSF57667">
    <property type="entry name" value="beta-beta-alpha zinc fingers"/>
    <property type="match status" value="4"/>
</dbReference>
<dbReference type="Pfam" id="PF00023">
    <property type="entry name" value="Ank"/>
    <property type="match status" value="1"/>
</dbReference>
<evidence type="ECO:0000256" key="12">
    <source>
        <dbReference type="ARBA" id="ARBA00022837"/>
    </source>
</evidence>
<dbReference type="InterPro" id="IPR008271">
    <property type="entry name" value="Ser/Thr_kinase_AS"/>
</dbReference>
<dbReference type="InterPro" id="IPR005821">
    <property type="entry name" value="Ion_trans_dom"/>
</dbReference>
<feature type="compositionally biased region" description="Basic residues" evidence="21">
    <location>
        <begin position="889"/>
        <end position="898"/>
    </location>
</feature>
<dbReference type="SUPFAM" id="SSF48403">
    <property type="entry name" value="Ankyrin repeat"/>
    <property type="match status" value="1"/>
</dbReference>
<evidence type="ECO:0000256" key="18">
    <source>
        <dbReference type="PROSITE-ProRule" id="PRU00023"/>
    </source>
</evidence>
<evidence type="ECO:0000256" key="15">
    <source>
        <dbReference type="ARBA" id="ARBA00023065"/>
    </source>
</evidence>
<feature type="region of interest" description="Disordered" evidence="21">
    <location>
        <begin position="1491"/>
        <end position="1513"/>
    </location>
</feature>
<feature type="compositionally biased region" description="Basic and acidic residues" evidence="21">
    <location>
        <begin position="922"/>
        <end position="953"/>
    </location>
</feature>
<feature type="domain" description="Protein kinase" evidence="23">
    <location>
        <begin position="385"/>
        <end position="641"/>
    </location>
</feature>
<feature type="transmembrane region" description="Helical" evidence="22">
    <location>
        <begin position="2878"/>
        <end position="2895"/>
    </location>
</feature>
<evidence type="ECO:0000256" key="16">
    <source>
        <dbReference type="ARBA" id="ARBA00023136"/>
    </source>
</evidence>
<dbReference type="InterPro" id="IPR000719">
    <property type="entry name" value="Prot_kinase_dom"/>
</dbReference>
<keyword evidence="10 19" id="KW-0863">Zinc-finger</keyword>
<dbReference type="PROSITE" id="PS50157">
    <property type="entry name" value="ZINC_FINGER_C2H2_2"/>
    <property type="match status" value="7"/>
</dbReference>
<dbReference type="PANTHER" id="PTHR10582:SF2">
    <property type="entry name" value="INACTIVE"/>
    <property type="match status" value="1"/>
</dbReference>
<name>A0A8J6HG44_TENMO</name>
<evidence type="ECO:0000313" key="25">
    <source>
        <dbReference type="EMBL" id="KAH0813762.1"/>
    </source>
</evidence>
<feature type="region of interest" description="Disordered" evidence="21">
    <location>
        <begin position="871"/>
        <end position="953"/>
    </location>
</feature>
<evidence type="ECO:0000256" key="6">
    <source>
        <dbReference type="ARBA" id="ARBA00022692"/>
    </source>
</evidence>
<feature type="domain" description="C2H2-type" evidence="24">
    <location>
        <begin position="197"/>
        <end position="226"/>
    </location>
</feature>
<keyword evidence="14 22" id="KW-1133">Transmembrane helix</keyword>
<feature type="compositionally biased region" description="Basic and acidic residues" evidence="21">
    <location>
        <begin position="1965"/>
        <end position="1989"/>
    </location>
</feature>
<dbReference type="GO" id="GO:0005524">
    <property type="term" value="F:ATP binding"/>
    <property type="evidence" value="ECO:0007669"/>
    <property type="project" value="UniProtKB-KW"/>
</dbReference>
<dbReference type="PROSITE" id="PS50011">
    <property type="entry name" value="PROTEIN_KINASE_DOM"/>
    <property type="match status" value="1"/>
</dbReference>
<feature type="compositionally biased region" description="Basic residues" evidence="21">
    <location>
        <begin position="1347"/>
        <end position="1356"/>
    </location>
</feature>
<evidence type="ECO:0000256" key="22">
    <source>
        <dbReference type="SAM" id="Phobius"/>
    </source>
</evidence>
<keyword evidence="8" id="KW-0677">Repeat</keyword>
<feature type="domain" description="C2H2-type" evidence="24">
    <location>
        <begin position="86"/>
        <end position="113"/>
    </location>
</feature>
<keyword evidence="5" id="KW-0107">Calcium channel</keyword>
<dbReference type="PROSITE" id="PS00108">
    <property type="entry name" value="PROTEIN_KINASE_ST"/>
    <property type="match status" value="1"/>
</dbReference>
<comment type="caution">
    <text evidence="25">The sequence shown here is derived from an EMBL/GenBank/DDBJ whole genome shotgun (WGS) entry which is preliminary data.</text>
</comment>
<feature type="compositionally biased region" description="Pro residues" evidence="21">
    <location>
        <begin position="912"/>
        <end position="921"/>
    </location>
</feature>
<evidence type="ECO:0000256" key="4">
    <source>
        <dbReference type="ARBA" id="ARBA00022568"/>
    </source>
</evidence>
<feature type="repeat" description="ANK" evidence="18">
    <location>
        <begin position="2573"/>
        <end position="2605"/>
    </location>
</feature>
<feature type="domain" description="C2H2-type" evidence="24">
    <location>
        <begin position="170"/>
        <end position="197"/>
    </location>
</feature>
<feature type="compositionally biased region" description="Basic and acidic residues" evidence="21">
    <location>
        <begin position="2107"/>
        <end position="2122"/>
    </location>
</feature>
<keyword evidence="2" id="KW-0813">Transport</keyword>
<evidence type="ECO:0000256" key="19">
    <source>
        <dbReference type="PROSITE-ProRule" id="PRU00042"/>
    </source>
</evidence>
<dbReference type="GO" id="GO:0004672">
    <property type="term" value="F:protein kinase activity"/>
    <property type="evidence" value="ECO:0007669"/>
    <property type="project" value="InterPro"/>
</dbReference>
<dbReference type="Pfam" id="PF00096">
    <property type="entry name" value="zf-C2H2"/>
    <property type="match status" value="1"/>
</dbReference>
<dbReference type="SMART" id="SM00355">
    <property type="entry name" value="ZnF_C2H2"/>
    <property type="match status" value="9"/>
</dbReference>
<dbReference type="InterPro" id="IPR036236">
    <property type="entry name" value="Znf_C2H2_sf"/>
</dbReference>
<feature type="compositionally biased region" description="Basic and acidic residues" evidence="21">
    <location>
        <begin position="2143"/>
        <end position="2161"/>
    </location>
</feature>
<dbReference type="SMART" id="SM00248">
    <property type="entry name" value="ANK"/>
    <property type="match status" value="5"/>
</dbReference>
<evidence type="ECO:0000256" key="3">
    <source>
        <dbReference type="ARBA" id="ARBA00022475"/>
    </source>
</evidence>
<dbReference type="Pfam" id="PF14838">
    <property type="entry name" value="INTS5_C"/>
    <property type="match status" value="1"/>
</dbReference>
<feature type="transmembrane region" description="Helical" evidence="22">
    <location>
        <begin position="3005"/>
        <end position="3030"/>
    </location>
</feature>
<dbReference type="InterPro" id="IPR013087">
    <property type="entry name" value="Znf_C2H2_type"/>
</dbReference>
<feature type="domain" description="C2H2-type" evidence="24">
    <location>
        <begin position="227"/>
        <end position="254"/>
    </location>
</feature>
<feature type="coiled-coil region" evidence="20">
    <location>
        <begin position="1853"/>
        <end position="1880"/>
    </location>
</feature>
<dbReference type="InterPro" id="IPR036770">
    <property type="entry name" value="Ankyrin_rpt-contain_sf"/>
</dbReference>
<dbReference type="PROSITE" id="PS50088">
    <property type="entry name" value="ANK_REPEAT"/>
    <property type="match status" value="2"/>
</dbReference>
<feature type="region of interest" description="Disordered" evidence="21">
    <location>
        <begin position="1754"/>
        <end position="1776"/>
    </location>
</feature>
<evidence type="ECO:0000256" key="17">
    <source>
        <dbReference type="ARBA" id="ARBA00023303"/>
    </source>
</evidence>
<feature type="compositionally biased region" description="Low complexity" evidence="21">
    <location>
        <begin position="1278"/>
        <end position="1301"/>
    </location>
</feature>
<dbReference type="GO" id="GO:0098703">
    <property type="term" value="P:calcium ion import across plasma membrane"/>
    <property type="evidence" value="ECO:0007669"/>
    <property type="project" value="TreeGrafter"/>
</dbReference>
<dbReference type="FunFam" id="1.10.287.70:FF:000132">
    <property type="entry name" value="OSMotic avoidance abnormal family member"/>
    <property type="match status" value="1"/>
</dbReference>
<keyword evidence="3" id="KW-1003">Cell membrane</keyword>
<feature type="compositionally biased region" description="Basic residues" evidence="21">
    <location>
        <begin position="3481"/>
        <end position="3492"/>
    </location>
</feature>
<evidence type="ECO:0000256" key="10">
    <source>
        <dbReference type="ARBA" id="ARBA00022771"/>
    </source>
</evidence>
<feature type="compositionally biased region" description="Basic and acidic residues" evidence="21">
    <location>
        <begin position="1381"/>
        <end position="1391"/>
    </location>
</feature>
<keyword evidence="15" id="KW-0406">Ion transport</keyword>
<dbReference type="FunFam" id="1.25.40.20:FF:000185">
    <property type="entry name" value="OSMotic avoidance abnormal family member"/>
    <property type="match status" value="1"/>
</dbReference>
<evidence type="ECO:0000313" key="26">
    <source>
        <dbReference type="Proteomes" id="UP000719412"/>
    </source>
</evidence>
<feature type="domain" description="C2H2-type" evidence="24">
    <location>
        <begin position="142"/>
        <end position="169"/>
    </location>
</feature>
<feature type="domain" description="C2H2-type" evidence="24">
    <location>
        <begin position="114"/>
        <end position="141"/>
    </location>
</feature>
<keyword evidence="17" id="KW-0407">Ion channel</keyword>
<feature type="compositionally biased region" description="Basic and acidic residues" evidence="21">
    <location>
        <begin position="1937"/>
        <end position="1954"/>
    </location>
</feature>
<keyword evidence="18" id="KW-0040">ANK repeat</keyword>
<evidence type="ECO:0008006" key="27">
    <source>
        <dbReference type="Google" id="ProtNLM"/>
    </source>
</evidence>
<dbReference type="GO" id="GO:0005886">
    <property type="term" value="C:plasma membrane"/>
    <property type="evidence" value="ECO:0007669"/>
    <property type="project" value="UniProtKB-SubCell"/>
</dbReference>
<dbReference type="PROSITE" id="PS50297">
    <property type="entry name" value="ANK_REP_REGION"/>
    <property type="match status" value="1"/>
</dbReference>
<dbReference type="GO" id="GO:0008270">
    <property type="term" value="F:zinc ion binding"/>
    <property type="evidence" value="ECO:0007669"/>
    <property type="project" value="UniProtKB-KW"/>
</dbReference>
<evidence type="ECO:0000256" key="9">
    <source>
        <dbReference type="ARBA" id="ARBA00022741"/>
    </source>
</evidence>
<feature type="compositionally biased region" description="Basic and acidic residues" evidence="21">
    <location>
        <begin position="875"/>
        <end position="888"/>
    </location>
</feature>
<feature type="region of interest" description="Disordered" evidence="21">
    <location>
        <begin position="3351"/>
        <end position="3418"/>
    </location>
</feature>
<feature type="region of interest" description="Disordered" evidence="21">
    <location>
        <begin position="3506"/>
        <end position="3526"/>
    </location>
</feature>
<dbReference type="FunFam" id="1.10.510.10:FF:000571">
    <property type="entry name" value="Maternal embryonic leucine zipper kinase"/>
    <property type="match status" value="1"/>
</dbReference>
<evidence type="ECO:0000259" key="23">
    <source>
        <dbReference type="PROSITE" id="PS50011"/>
    </source>
</evidence>
<keyword evidence="9" id="KW-0547">Nucleotide-binding</keyword>
<evidence type="ECO:0000256" key="20">
    <source>
        <dbReference type="SAM" id="Coils"/>
    </source>
</evidence>
<dbReference type="InterPro" id="IPR011009">
    <property type="entry name" value="Kinase-like_dom_sf"/>
</dbReference>
<feature type="transmembrane region" description="Helical" evidence="22">
    <location>
        <begin position="2915"/>
        <end position="2935"/>
    </location>
</feature>
<feature type="compositionally biased region" description="Basic and acidic residues" evidence="21">
    <location>
        <begin position="2013"/>
        <end position="2048"/>
    </location>
</feature>
<feature type="domain" description="C2H2-type" evidence="24">
    <location>
        <begin position="255"/>
        <end position="282"/>
    </location>
</feature>
<organism evidence="25 26">
    <name type="scientific">Tenebrio molitor</name>
    <name type="common">Yellow mealworm beetle</name>
    <dbReference type="NCBI Taxonomy" id="7067"/>
    <lineage>
        <taxon>Eukaryota</taxon>
        <taxon>Metazoa</taxon>
        <taxon>Ecdysozoa</taxon>
        <taxon>Arthropoda</taxon>
        <taxon>Hexapoda</taxon>
        <taxon>Insecta</taxon>
        <taxon>Pterygota</taxon>
        <taxon>Neoptera</taxon>
        <taxon>Endopterygota</taxon>
        <taxon>Coleoptera</taxon>
        <taxon>Polyphaga</taxon>
        <taxon>Cucujiformia</taxon>
        <taxon>Tenebrionidae</taxon>
        <taxon>Tenebrio</taxon>
    </lineage>
</organism>
<dbReference type="FunFam" id="3.30.160.60:FF:002780">
    <property type="entry name" value="Protein CBR-EOR-1"/>
    <property type="match status" value="1"/>
</dbReference>
<keyword evidence="6 22" id="KW-0812">Transmembrane</keyword>
<keyword evidence="4" id="KW-0109">Calcium transport</keyword>
<feature type="compositionally biased region" description="Polar residues" evidence="21">
    <location>
        <begin position="2124"/>
        <end position="2142"/>
    </location>
</feature>
<feature type="region of interest" description="Disordered" evidence="21">
    <location>
        <begin position="998"/>
        <end position="1169"/>
    </location>
</feature>
<keyword evidence="13" id="KW-0067">ATP-binding</keyword>
<feature type="compositionally biased region" description="Polar residues" evidence="21">
    <location>
        <begin position="3395"/>
        <end position="3408"/>
    </location>
</feature>
<evidence type="ECO:0000256" key="21">
    <source>
        <dbReference type="SAM" id="MobiDB-lite"/>
    </source>
</evidence>
<keyword evidence="26" id="KW-1185">Reference proteome</keyword>
<dbReference type="Proteomes" id="UP000719412">
    <property type="component" value="Unassembled WGS sequence"/>
</dbReference>
<accession>A0A8J6HG44</accession>
<dbReference type="EMBL" id="JABDTM020024960">
    <property type="protein sequence ID" value="KAH0813762.1"/>
    <property type="molecule type" value="Genomic_DNA"/>
</dbReference>
<keyword evidence="11" id="KW-0862">Zinc</keyword>
<keyword evidence="12" id="KW-0106">Calcium</keyword>
<reference evidence="25" key="1">
    <citation type="journal article" date="2020" name="J Insects Food Feed">
        <title>The yellow mealworm (Tenebrio molitor) genome: a resource for the emerging insects as food and feed industry.</title>
        <authorList>
            <person name="Eriksson T."/>
            <person name="Andere A."/>
            <person name="Kelstrup H."/>
            <person name="Emery V."/>
            <person name="Picard C."/>
        </authorList>
    </citation>
    <scope>NUCLEOTIDE SEQUENCE</scope>
    <source>
        <strain evidence="25">Stoneville</strain>
        <tissue evidence="25">Whole head</tissue>
    </source>
</reference>
<keyword evidence="7" id="KW-0479">Metal-binding</keyword>
<reference evidence="25" key="2">
    <citation type="submission" date="2021-08" db="EMBL/GenBank/DDBJ databases">
        <authorList>
            <person name="Eriksson T."/>
        </authorList>
    </citation>
    <scope>NUCLEOTIDE SEQUENCE</scope>
    <source>
        <strain evidence="25">Stoneville</strain>
        <tissue evidence="25">Whole head</tissue>
    </source>
</reference>